<dbReference type="Proteomes" id="UP000028492">
    <property type="component" value="Chromosome"/>
</dbReference>
<proteinExistence type="predicted"/>
<accession>A0A075US88</accession>
<name>A0A075US88_9PSEU</name>
<organism evidence="2 3">
    <name type="scientific">Amycolatopsis japonica</name>
    <dbReference type="NCBI Taxonomy" id="208439"/>
    <lineage>
        <taxon>Bacteria</taxon>
        <taxon>Bacillati</taxon>
        <taxon>Actinomycetota</taxon>
        <taxon>Actinomycetes</taxon>
        <taxon>Pseudonocardiales</taxon>
        <taxon>Pseudonocardiaceae</taxon>
        <taxon>Amycolatopsis</taxon>
        <taxon>Amycolatopsis japonica group</taxon>
    </lineage>
</organism>
<dbReference type="HOGENOM" id="CLU_1773512_0_0_11"/>
<dbReference type="AlphaFoldDB" id="A0A075US88"/>
<dbReference type="EMBL" id="CP008953">
    <property type="protein sequence ID" value="AIG75833.1"/>
    <property type="molecule type" value="Genomic_DNA"/>
</dbReference>
<evidence type="ECO:0000256" key="1">
    <source>
        <dbReference type="SAM" id="MobiDB-lite"/>
    </source>
</evidence>
<reference evidence="2 3" key="1">
    <citation type="journal article" date="2014" name="J. Biotechnol.">
        <title>Complete genome sequence of the actinobacterium Amycolatopsis japonica MG417-CF17(T) (=DSM 44213T) producing (S,S)-N,N'-ethylenediaminedisuccinic acid.</title>
        <authorList>
            <person name="Stegmann E."/>
            <person name="Albersmeier A."/>
            <person name="Spohn M."/>
            <person name="Gert H."/>
            <person name="Weber T."/>
            <person name="Wohlleben W."/>
            <person name="Kalinowski J."/>
            <person name="Ruckert C."/>
        </authorList>
    </citation>
    <scope>NUCLEOTIDE SEQUENCE [LARGE SCALE GENOMIC DNA]</scope>
    <source>
        <strain evidence="3">MG417-CF17 (DSM 44213)</strain>
    </source>
</reference>
<feature type="region of interest" description="Disordered" evidence="1">
    <location>
        <begin position="1"/>
        <end position="25"/>
    </location>
</feature>
<evidence type="ECO:0000313" key="2">
    <source>
        <dbReference type="EMBL" id="AIG75833.1"/>
    </source>
</evidence>
<sequence length="146" mass="16092">MSPASRTPYNMVTPRDDAPSPGQRDGVVGPGWSWAAFFTPWADGRPSPRYRWTLFDTAADAVEDLRRCLDDGAVGRRGALCSSVLRKRGAPRELVLCDAAEWAYAVHEVRAGVHLADAADTYFARWRTSMAGHRFTIVNAGVPTVW</sequence>
<dbReference type="KEGG" id="aja:AJAP_14785"/>
<protein>
    <submittedName>
        <fullName evidence="2">Uncharacterized protein</fullName>
    </submittedName>
</protein>
<evidence type="ECO:0000313" key="3">
    <source>
        <dbReference type="Proteomes" id="UP000028492"/>
    </source>
</evidence>
<feature type="compositionally biased region" description="Polar residues" evidence="1">
    <location>
        <begin position="1"/>
        <end position="10"/>
    </location>
</feature>
<keyword evidence="3" id="KW-1185">Reference proteome</keyword>
<dbReference type="RefSeq" id="WP_038523025.1">
    <property type="nucleotide sequence ID" value="NZ_CP008953.1"/>
</dbReference>
<gene>
    <name evidence="2" type="ORF">AJAP_14785</name>
</gene>